<keyword evidence="5 6" id="KW-0472">Membrane</keyword>
<dbReference type="Proteomes" id="UP001143400">
    <property type="component" value="Unassembled WGS sequence"/>
</dbReference>
<dbReference type="Pfam" id="PF00892">
    <property type="entry name" value="EamA"/>
    <property type="match status" value="2"/>
</dbReference>
<name>A0A9W6MR16_9HYPH</name>
<keyword evidence="10" id="KW-1185">Reference proteome</keyword>
<evidence type="ECO:0000313" key="10">
    <source>
        <dbReference type="Proteomes" id="UP000758856"/>
    </source>
</evidence>
<dbReference type="GO" id="GO:0005886">
    <property type="term" value="C:plasma membrane"/>
    <property type="evidence" value="ECO:0007669"/>
    <property type="project" value="UniProtKB-SubCell"/>
</dbReference>
<dbReference type="RefSeq" id="WP_204950145.1">
    <property type="nucleotide sequence ID" value="NZ_BSFF01000001.1"/>
</dbReference>
<evidence type="ECO:0000256" key="5">
    <source>
        <dbReference type="ARBA" id="ARBA00023136"/>
    </source>
</evidence>
<feature type="transmembrane region" description="Helical" evidence="6">
    <location>
        <begin position="104"/>
        <end position="125"/>
    </location>
</feature>
<dbReference type="PANTHER" id="PTHR42920:SF11">
    <property type="entry name" value="INNER MEMBRANE PROTEIN YTFF"/>
    <property type="match status" value="1"/>
</dbReference>
<protein>
    <submittedName>
        <fullName evidence="8">DMT transporter permease</fullName>
    </submittedName>
    <submittedName>
        <fullName evidence="9">Drug/metabolite transporter (DMT)-like permease</fullName>
    </submittedName>
</protein>
<evidence type="ECO:0000313" key="11">
    <source>
        <dbReference type="Proteomes" id="UP001143400"/>
    </source>
</evidence>
<proteinExistence type="predicted"/>
<evidence type="ECO:0000256" key="1">
    <source>
        <dbReference type="ARBA" id="ARBA00004651"/>
    </source>
</evidence>
<reference evidence="8" key="3">
    <citation type="submission" date="2023-01" db="EMBL/GenBank/DDBJ databases">
        <authorList>
            <person name="Sun Q."/>
            <person name="Evtushenko L."/>
        </authorList>
    </citation>
    <scope>NUCLEOTIDE SEQUENCE</scope>
    <source>
        <strain evidence="8">VKM B-1606</strain>
    </source>
</reference>
<comment type="subcellular location">
    <subcellularLocation>
        <location evidence="1">Cell membrane</location>
        <topology evidence="1">Multi-pass membrane protein</topology>
    </subcellularLocation>
</comment>
<feature type="domain" description="EamA" evidence="7">
    <location>
        <begin position="16"/>
        <end position="148"/>
    </location>
</feature>
<dbReference type="Proteomes" id="UP000758856">
    <property type="component" value="Unassembled WGS sequence"/>
</dbReference>
<feature type="domain" description="EamA" evidence="7">
    <location>
        <begin position="163"/>
        <end position="295"/>
    </location>
</feature>
<evidence type="ECO:0000259" key="7">
    <source>
        <dbReference type="Pfam" id="PF00892"/>
    </source>
</evidence>
<dbReference type="InterPro" id="IPR037185">
    <property type="entry name" value="EmrE-like"/>
</dbReference>
<dbReference type="EMBL" id="JAFBCY010000002">
    <property type="protein sequence ID" value="MBM7851747.1"/>
    <property type="molecule type" value="Genomic_DNA"/>
</dbReference>
<feature type="transmembrane region" description="Helical" evidence="6">
    <location>
        <begin position="163"/>
        <end position="181"/>
    </location>
</feature>
<evidence type="ECO:0000256" key="3">
    <source>
        <dbReference type="ARBA" id="ARBA00022692"/>
    </source>
</evidence>
<keyword evidence="2" id="KW-1003">Cell membrane</keyword>
<sequence>MSASGPTGLRPFDRPYLLLSLASLFWAGNIVLGRFIADHIPPVALTWTRWVGAFVLLAVIARRDLVRDLPALRSRWRQLVGLSALGVAGYTVLAYWALHYTQALNALLAQSVTPLVIAIWSFALYRDALTPRQAVGVVVSLAGVATIVTRGDLGALARIDVNLGDLIFMVAIALYALYSTLLREKPKVAQTSLLTALMALAAILLTPALLWEIAQGRTMSFDAVSAASLAYVIVFPSTLGYLFYNRGVELIGANRAGPFFHLIPLFGAALAILLLGERPQAFHAVGFALVLAGVWTAARSAAAAPSS</sequence>
<feature type="transmembrane region" description="Helical" evidence="6">
    <location>
        <begin position="223"/>
        <end position="244"/>
    </location>
</feature>
<dbReference type="InterPro" id="IPR051258">
    <property type="entry name" value="Diverse_Substrate_Transporter"/>
</dbReference>
<feature type="transmembrane region" description="Helical" evidence="6">
    <location>
        <begin position="281"/>
        <end position="298"/>
    </location>
</feature>
<dbReference type="InterPro" id="IPR000620">
    <property type="entry name" value="EamA_dom"/>
</dbReference>
<feature type="transmembrane region" description="Helical" evidence="6">
    <location>
        <begin position="16"/>
        <end position="37"/>
    </location>
</feature>
<comment type="caution">
    <text evidence="8">The sequence shown here is derived from an EMBL/GenBank/DDBJ whole genome shotgun (WGS) entry which is preliminary data.</text>
</comment>
<evidence type="ECO:0000256" key="4">
    <source>
        <dbReference type="ARBA" id="ARBA00022989"/>
    </source>
</evidence>
<organism evidence="8 11">
    <name type="scientific">Methylopila capsulata</name>
    <dbReference type="NCBI Taxonomy" id="61654"/>
    <lineage>
        <taxon>Bacteria</taxon>
        <taxon>Pseudomonadati</taxon>
        <taxon>Pseudomonadota</taxon>
        <taxon>Alphaproteobacteria</taxon>
        <taxon>Hyphomicrobiales</taxon>
        <taxon>Methylopilaceae</taxon>
        <taxon>Methylopila</taxon>
    </lineage>
</organism>
<evidence type="ECO:0000313" key="9">
    <source>
        <dbReference type="EMBL" id="MBM7851747.1"/>
    </source>
</evidence>
<dbReference type="EMBL" id="BSFF01000001">
    <property type="protein sequence ID" value="GLK54808.1"/>
    <property type="molecule type" value="Genomic_DNA"/>
</dbReference>
<dbReference type="AlphaFoldDB" id="A0A9W6MR16"/>
<gene>
    <name evidence="8" type="ORF">GCM10008170_08270</name>
    <name evidence="9" type="ORF">JOD31_001972</name>
</gene>
<evidence type="ECO:0000256" key="6">
    <source>
        <dbReference type="SAM" id="Phobius"/>
    </source>
</evidence>
<feature type="transmembrane region" description="Helical" evidence="6">
    <location>
        <begin position="80"/>
        <end position="98"/>
    </location>
</feature>
<accession>A0A9W6MR16</accession>
<evidence type="ECO:0000256" key="2">
    <source>
        <dbReference type="ARBA" id="ARBA00022475"/>
    </source>
</evidence>
<feature type="transmembrane region" description="Helical" evidence="6">
    <location>
        <begin position="134"/>
        <end position="151"/>
    </location>
</feature>
<keyword evidence="4 6" id="KW-1133">Transmembrane helix</keyword>
<feature type="transmembrane region" description="Helical" evidence="6">
    <location>
        <begin position="256"/>
        <end position="275"/>
    </location>
</feature>
<feature type="transmembrane region" description="Helical" evidence="6">
    <location>
        <begin position="193"/>
        <end position="211"/>
    </location>
</feature>
<dbReference type="PANTHER" id="PTHR42920">
    <property type="entry name" value="OS03G0707200 PROTEIN-RELATED"/>
    <property type="match status" value="1"/>
</dbReference>
<keyword evidence="3 6" id="KW-0812">Transmembrane</keyword>
<evidence type="ECO:0000313" key="8">
    <source>
        <dbReference type="EMBL" id="GLK54808.1"/>
    </source>
</evidence>
<reference evidence="8" key="1">
    <citation type="journal article" date="2014" name="Int. J. Syst. Evol. Microbiol.">
        <title>Complete genome sequence of Corynebacterium casei LMG S-19264T (=DSM 44701T), isolated from a smear-ripened cheese.</title>
        <authorList>
            <consortium name="US DOE Joint Genome Institute (JGI-PGF)"/>
            <person name="Walter F."/>
            <person name="Albersmeier A."/>
            <person name="Kalinowski J."/>
            <person name="Ruckert C."/>
        </authorList>
    </citation>
    <scope>NUCLEOTIDE SEQUENCE</scope>
    <source>
        <strain evidence="8">VKM B-1606</strain>
    </source>
</reference>
<reference evidence="9 10" key="2">
    <citation type="submission" date="2021-01" db="EMBL/GenBank/DDBJ databases">
        <title>Genomic Encyclopedia of Type Strains, Phase IV (KMG-IV): sequencing the most valuable type-strain genomes for metagenomic binning, comparative biology and taxonomic classification.</title>
        <authorList>
            <person name="Goeker M."/>
        </authorList>
    </citation>
    <scope>NUCLEOTIDE SEQUENCE [LARGE SCALE GENOMIC DNA]</scope>
    <source>
        <strain evidence="9 10">DSM 6130</strain>
    </source>
</reference>
<dbReference type="SUPFAM" id="SSF103481">
    <property type="entry name" value="Multidrug resistance efflux transporter EmrE"/>
    <property type="match status" value="2"/>
</dbReference>